<name>A0A0P1BC48_9BASI</name>
<keyword evidence="2" id="KW-1185">Reference proteome</keyword>
<dbReference type="AlphaFoldDB" id="A0A0P1BC48"/>
<reference evidence="1 2" key="1">
    <citation type="submission" date="2014-09" db="EMBL/GenBank/DDBJ databases">
        <authorList>
            <person name="Magalhaes I.L.F."/>
            <person name="Oliveira U."/>
            <person name="Santos F.R."/>
            <person name="Vidigal T.H.D.A."/>
            <person name="Brescovit A.D."/>
            <person name="Santos A.J."/>
        </authorList>
    </citation>
    <scope>NUCLEOTIDE SEQUENCE [LARGE SCALE GENOMIC DNA]</scope>
</reference>
<proteinExistence type="predicted"/>
<protein>
    <submittedName>
        <fullName evidence="1">Uncharacterized protein</fullName>
    </submittedName>
</protein>
<evidence type="ECO:0000313" key="1">
    <source>
        <dbReference type="EMBL" id="CEH12765.1"/>
    </source>
</evidence>
<sequence length="75" mass="8762">MACTRLPSLNRSPCDHRFFAAPFEFITHSNRDWLQNLCRLPRDRLHLTTLPRTALALASLCYNPSDNLRPPAWRQ</sequence>
<organism evidence="1 2">
    <name type="scientific">Ceraceosorus bombacis</name>
    <dbReference type="NCBI Taxonomy" id="401625"/>
    <lineage>
        <taxon>Eukaryota</taxon>
        <taxon>Fungi</taxon>
        <taxon>Dikarya</taxon>
        <taxon>Basidiomycota</taxon>
        <taxon>Ustilaginomycotina</taxon>
        <taxon>Exobasidiomycetes</taxon>
        <taxon>Ceraceosorales</taxon>
        <taxon>Ceraceosoraceae</taxon>
        <taxon>Ceraceosorus</taxon>
    </lineage>
</organism>
<accession>A0A0P1BC48</accession>
<evidence type="ECO:0000313" key="2">
    <source>
        <dbReference type="Proteomes" id="UP000054845"/>
    </source>
</evidence>
<dbReference type="Proteomes" id="UP000054845">
    <property type="component" value="Unassembled WGS sequence"/>
</dbReference>
<dbReference type="EMBL" id="CCYA01000181">
    <property type="protein sequence ID" value="CEH12765.1"/>
    <property type="molecule type" value="Genomic_DNA"/>
</dbReference>